<evidence type="ECO:0000256" key="2">
    <source>
        <dbReference type="SAM" id="Phobius"/>
    </source>
</evidence>
<accession>A0AAD5U3B8</accession>
<feature type="compositionally biased region" description="Low complexity" evidence="1">
    <location>
        <begin position="180"/>
        <end position="217"/>
    </location>
</feature>
<evidence type="ECO:0000313" key="3">
    <source>
        <dbReference type="EMBL" id="KAJ3222691.1"/>
    </source>
</evidence>
<evidence type="ECO:0000256" key="1">
    <source>
        <dbReference type="SAM" id="MobiDB-lite"/>
    </source>
</evidence>
<dbReference type="EMBL" id="JADGJW010000163">
    <property type="protein sequence ID" value="KAJ3222691.1"/>
    <property type="molecule type" value="Genomic_DNA"/>
</dbReference>
<dbReference type="SUPFAM" id="SSF50044">
    <property type="entry name" value="SH3-domain"/>
    <property type="match status" value="1"/>
</dbReference>
<dbReference type="Gene3D" id="1.25.40.20">
    <property type="entry name" value="Ankyrin repeat-containing domain"/>
    <property type="match status" value="1"/>
</dbReference>
<evidence type="ECO:0008006" key="5">
    <source>
        <dbReference type="Google" id="ProtNLM"/>
    </source>
</evidence>
<organism evidence="3 4">
    <name type="scientific">Clydaea vesicula</name>
    <dbReference type="NCBI Taxonomy" id="447962"/>
    <lineage>
        <taxon>Eukaryota</taxon>
        <taxon>Fungi</taxon>
        <taxon>Fungi incertae sedis</taxon>
        <taxon>Chytridiomycota</taxon>
        <taxon>Chytridiomycota incertae sedis</taxon>
        <taxon>Chytridiomycetes</taxon>
        <taxon>Lobulomycetales</taxon>
        <taxon>Lobulomycetaceae</taxon>
        <taxon>Clydaea</taxon>
    </lineage>
</organism>
<feature type="region of interest" description="Disordered" evidence="1">
    <location>
        <begin position="161"/>
        <end position="245"/>
    </location>
</feature>
<dbReference type="AlphaFoldDB" id="A0AAD5U3B8"/>
<feature type="transmembrane region" description="Helical" evidence="2">
    <location>
        <begin position="100"/>
        <end position="121"/>
    </location>
</feature>
<proteinExistence type="predicted"/>
<dbReference type="InterPro" id="IPR036770">
    <property type="entry name" value="Ankyrin_rpt-contain_sf"/>
</dbReference>
<sequence length="607" mass="69288">MLQNEYVCLEDEVYFMLPGKLGKCTENLSFQSQINKSDIINVNCDPLEKKFEIPFLPNPPYTFNNNTFFNANTDSKLNLTCPNYIPVTISFKLNEQLPSYVLPLSISLGVFVLIFFAIIFYQYQQVRRRRLKGKYVKKLDEEKKGLAVLKRVVSDRMNKKKLSEDDSIASKNNLNKKENSVVSSENNGSSVTSTNKISSSSSLKSDTKTLDSSTPLLKVDDSKSTTIIVGSTPNRDTGGSSTWRPQGMLQEKYRVILQHLPMKNDELYISPGDVVLSEQFFEDGWVKVKRVECSPFTDSYYASLKKSEEAEIEENLILQKKELEKGKLIKKSTNFLSTTTSTLSKSSSEKKKSDVETIGLVPFHCLTVYKPGVVTIIQKTSNGQQLLEVAKLEDIDESIRRSFMDQIRWSKINLKYEQVRKDDEESNLLELASELNCIKAFEFLLCTELFNPLENLAQCLFYACENGNLTMVRQITSFDNFNVKKYGYKALVKSSMLGHCDIVKYLLTFEQMEIQGDIIYYAGRANDLRLLRYLLTDERIDPSQNNNDALLMVSLGGQYNTVKLLLQDERVQSFGIDDYAREQAEKYGYCQSIAGLLQIDMRNSKRD</sequence>
<feature type="compositionally biased region" description="Polar residues" evidence="1">
    <location>
        <begin position="224"/>
        <end position="244"/>
    </location>
</feature>
<dbReference type="SUPFAM" id="SSF48403">
    <property type="entry name" value="Ankyrin repeat"/>
    <property type="match status" value="1"/>
</dbReference>
<comment type="caution">
    <text evidence="3">The sequence shown here is derived from an EMBL/GenBank/DDBJ whole genome shotgun (WGS) entry which is preliminary data.</text>
</comment>
<gene>
    <name evidence="3" type="ORF">HK099_002001</name>
</gene>
<keyword evidence="2" id="KW-1133">Transmembrane helix</keyword>
<evidence type="ECO:0000313" key="4">
    <source>
        <dbReference type="Proteomes" id="UP001211065"/>
    </source>
</evidence>
<dbReference type="Pfam" id="PF12796">
    <property type="entry name" value="Ank_2"/>
    <property type="match status" value="1"/>
</dbReference>
<dbReference type="InterPro" id="IPR036028">
    <property type="entry name" value="SH3-like_dom_sf"/>
</dbReference>
<dbReference type="Proteomes" id="UP001211065">
    <property type="component" value="Unassembled WGS sequence"/>
</dbReference>
<dbReference type="InterPro" id="IPR002110">
    <property type="entry name" value="Ankyrin_rpt"/>
</dbReference>
<reference evidence="3" key="1">
    <citation type="submission" date="2020-05" db="EMBL/GenBank/DDBJ databases">
        <title>Phylogenomic resolution of chytrid fungi.</title>
        <authorList>
            <person name="Stajich J.E."/>
            <person name="Amses K."/>
            <person name="Simmons R."/>
            <person name="Seto K."/>
            <person name="Myers J."/>
            <person name="Bonds A."/>
            <person name="Quandt C.A."/>
            <person name="Barry K."/>
            <person name="Liu P."/>
            <person name="Grigoriev I."/>
            <person name="Longcore J.E."/>
            <person name="James T.Y."/>
        </authorList>
    </citation>
    <scope>NUCLEOTIDE SEQUENCE</scope>
    <source>
        <strain evidence="3">JEL0476</strain>
    </source>
</reference>
<keyword evidence="4" id="KW-1185">Reference proteome</keyword>
<keyword evidence="2" id="KW-0472">Membrane</keyword>
<name>A0AAD5U3B8_9FUNG</name>
<keyword evidence="2" id="KW-0812">Transmembrane</keyword>
<protein>
    <recommendedName>
        <fullName evidence="5">SH3 domain-containing protein</fullName>
    </recommendedName>
</protein>